<evidence type="ECO:0000259" key="2">
    <source>
        <dbReference type="SMART" id="SM00479"/>
    </source>
</evidence>
<dbReference type="GO" id="GO:0003677">
    <property type="term" value="F:DNA binding"/>
    <property type="evidence" value="ECO:0007669"/>
    <property type="project" value="InterPro"/>
</dbReference>
<evidence type="ECO:0000313" key="4">
    <source>
        <dbReference type="Proteomes" id="UP000260812"/>
    </source>
</evidence>
<reference evidence="3" key="1">
    <citation type="submission" date="2018-08" db="EMBL/GenBank/DDBJ databases">
        <title>A genome reference for cultivated species of the human gut microbiota.</title>
        <authorList>
            <person name="Zou Y."/>
            <person name="Xue W."/>
            <person name="Luo G."/>
        </authorList>
    </citation>
    <scope>NUCLEOTIDE SEQUENCE [LARGE SCALE GENOMIC DNA]</scope>
    <source>
        <strain evidence="3">TF05-5AC</strain>
    </source>
</reference>
<dbReference type="InterPro" id="IPR036397">
    <property type="entry name" value="RNaseH_sf"/>
</dbReference>
<protein>
    <submittedName>
        <fullName evidence="3">3'-5' exonuclease</fullName>
    </submittedName>
</protein>
<keyword evidence="4" id="KW-1185">Reference proteome</keyword>
<keyword evidence="1 3" id="KW-0269">Exonuclease</keyword>
<dbReference type="GO" id="GO:0005829">
    <property type="term" value="C:cytosol"/>
    <property type="evidence" value="ECO:0007669"/>
    <property type="project" value="TreeGrafter"/>
</dbReference>
<dbReference type="SUPFAM" id="SSF53098">
    <property type="entry name" value="Ribonuclease H-like"/>
    <property type="match status" value="1"/>
</dbReference>
<accession>A0A3E3HYA3</accession>
<dbReference type="Gene3D" id="3.30.420.10">
    <property type="entry name" value="Ribonuclease H-like superfamily/Ribonuclease H"/>
    <property type="match status" value="1"/>
</dbReference>
<evidence type="ECO:0000256" key="1">
    <source>
        <dbReference type="ARBA" id="ARBA00022839"/>
    </source>
</evidence>
<evidence type="ECO:0000313" key="3">
    <source>
        <dbReference type="EMBL" id="RGE56792.1"/>
    </source>
</evidence>
<dbReference type="InterPro" id="IPR013520">
    <property type="entry name" value="Ribonucl_H"/>
</dbReference>
<feature type="domain" description="Exonuclease" evidence="2">
    <location>
        <begin position="4"/>
        <end position="169"/>
    </location>
</feature>
<dbReference type="CDD" id="cd06127">
    <property type="entry name" value="DEDDh"/>
    <property type="match status" value="1"/>
</dbReference>
<dbReference type="RefSeq" id="WP_117545499.1">
    <property type="nucleotide sequence ID" value="NZ_QVLV01000021.1"/>
</dbReference>
<dbReference type="SMART" id="SM00479">
    <property type="entry name" value="EXOIII"/>
    <property type="match status" value="1"/>
</dbReference>
<dbReference type="GO" id="GO:0045004">
    <property type="term" value="P:DNA replication proofreading"/>
    <property type="evidence" value="ECO:0007669"/>
    <property type="project" value="TreeGrafter"/>
</dbReference>
<name>A0A3E3HYA3_9FIRM</name>
<dbReference type="GeneID" id="97989545"/>
<dbReference type="Proteomes" id="UP000260812">
    <property type="component" value="Unassembled WGS sequence"/>
</dbReference>
<dbReference type="InterPro" id="IPR012337">
    <property type="entry name" value="RNaseH-like_sf"/>
</dbReference>
<proteinExistence type="predicted"/>
<comment type="caution">
    <text evidence="3">The sequence shown here is derived from an EMBL/GenBank/DDBJ whole genome shotgun (WGS) entry which is preliminary data.</text>
</comment>
<dbReference type="GO" id="GO:0003887">
    <property type="term" value="F:DNA-directed DNA polymerase activity"/>
    <property type="evidence" value="ECO:0007669"/>
    <property type="project" value="InterPro"/>
</dbReference>
<dbReference type="InterPro" id="IPR006054">
    <property type="entry name" value="DnaQ"/>
</dbReference>
<dbReference type="NCBIfam" id="TIGR00573">
    <property type="entry name" value="dnaq"/>
    <property type="match status" value="1"/>
</dbReference>
<dbReference type="AlphaFoldDB" id="A0A3E3HYA3"/>
<dbReference type="PANTHER" id="PTHR30231:SF41">
    <property type="entry name" value="DNA POLYMERASE III SUBUNIT EPSILON"/>
    <property type="match status" value="1"/>
</dbReference>
<dbReference type="EMBL" id="QVLV01000021">
    <property type="protein sequence ID" value="RGE56792.1"/>
    <property type="molecule type" value="Genomic_DNA"/>
</dbReference>
<dbReference type="GO" id="GO:0008408">
    <property type="term" value="F:3'-5' exonuclease activity"/>
    <property type="evidence" value="ECO:0007669"/>
    <property type="project" value="TreeGrafter"/>
</dbReference>
<keyword evidence="1 3" id="KW-0540">Nuclease</keyword>
<gene>
    <name evidence="3" type="ORF">DXC51_22480</name>
</gene>
<keyword evidence="1 3" id="KW-0378">Hydrolase</keyword>
<dbReference type="Pfam" id="PF00929">
    <property type="entry name" value="RNase_T"/>
    <property type="match status" value="1"/>
</dbReference>
<sequence>MLKSYIAFDLETTGLSPETNEIIEIGALKVQDGKVQERFMEFIMPSEPISARITEITGITNEMVADARRREEVIPAFLDFCGNEVLVGHNIIFDYSFMKNQAELLGLSFEKQGIDTLKIARRVHKNMESKSLEALCAHYEIDNKAAHRAYHDALATAKLYQTLAHYFEEREPQVFKPSPLNCSGKGRTEFPASPKQVAFLARLAAQKKIKINWNPETLTKSEASRLIELILSGGQP</sequence>
<dbReference type="FunFam" id="3.30.420.10:FF:000045">
    <property type="entry name" value="3'-5' exonuclease DinG"/>
    <property type="match status" value="1"/>
</dbReference>
<dbReference type="PANTHER" id="PTHR30231">
    <property type="entry name" value="DNA POLYMERASE III SUBUNIT EPSILON"/>
    <property type="match status" value="1"/>
</dbReference>
<organism evidence="3 4">
    <name type="scientific">Eisenbergiella massiliensis</name>
    <dbReference type="NCBI Taxonomy" id="1720294"/>
    <lineage>
        <taxon>Bacteria</taxon>
        <taxon>Bacillati</taxon>
        <taxon>Bacillota</taxon>
        <taxon>Clostridia</taxon>
        <taxon>Lachnospirales</taxon>
        <taxon>Lachnospiraceae</taxon>
        <taxon>Eisenbergiella</taxon>
    </lineage>
</organism>